<evidence type="ECO:0000313" key="2">
    <source>
        <dbReference type="EMBL" id="OAO92101.1"/>
    </source>
</evidence>
<proteinExistence type="predicted"/>
<sequence>MEEEILSFVSIQSHVSSAGEKPIHVLNENPKFSRLHPSPSNIDSGEDSTSINKSNMESYGFSPVKIIEALIRETTAQGNVNMQRKSLFFLTQISDLFPAILNSKRKTG</sequence>
<dbReference type="ExpressionAtlas" id="A0A178UHH6">
    <property type="expression patterns" value="baseline and differential"/>
</dbReference>
<evidence type="ECO:0000313" key="3">
    <source>
        <dbReference type="Proteomes" id="UP000078284"/>
    </source>
</evidence>
<dbReference type="AlphaFoldDB" id="A0A178UHH6"/>
<dbReference type="EMBL" id="LUHQ01000005">
    <property type="protein sequence ID" value="OAO92101.1"/>
    <property type="molecule type" value="Genomic_DNA"/>
</dbReference>
<feature type="compositionally biased region" description="Polar residues" evidence="1">
    <location>
        <begin position="38"/>
        <end position="55"/>
    </location>
</feature>
<name>A0A178UHH6_ARATH</name>
<organism evidence="2 3">
    <name type="scientific">Arabidopsis thaliana</name>
    <name type="common">Mouse-ear cress</name>
    <dbReference type="NCBI Taxonomy" id="3702"/>
    <lineage>
        <taxon>Eukaryota</taxon>
        <taxon>Viridiplantae</taxon>
        <taxon>Streptophyta</taxon>
        <taxon>Embryophyta</taxon>
        <taxon>Tracheophyta</taxon>
        <taxon>Spermatophyta</taxon>
        <taxon>Magnoliopsida</taxon>
        <taxon>eudicotyledons</taxon>
        <taxon>Gunneridae</taxon>
        <taxon>Pentapetalae</taxon>
        <taxon>rosids</taxon>
        <taxon>malvids</taxon>
        <taxon>Brassicales</taxon>
        <taxon>Brassicaceae</taxon>
        <taxon>Camelineae</taxon>
        <taxon>Arabidopsis</taxon>
    </lineage>
</organism>
<evidence type="ECO:0000256" key="1">
    <source>
        <dbReference type="SAM" id="MobiDB-lite"/>
    </source>
</evidence>
<dbReference type="Proteomes" id="UP000078284">
    <property type="component" value="Chromosome 5"/>
</dbReference>
<gene>
    <name evidence="2" type="ordered locus">AXX17_At5g26920</name>
</gene>
<reference evidence="3" key="1">
    <citation type="journal article" date="2016" name="Proc. Natl. Acad. Sci. U.S.A.">
        <title>Chromosome-level assembly of Arabidopsis thaliana Ler reveals the extent of translocation and inversion polymorphisms.</title>
        <authorList>
            <person name="Zapata L."/>
            <person name="Ding J."/>
            <person name="Willing E.M."/>
            <person name="Hartwig B."/>
            <person name="Bezdan D."/>
            <person name="Jiao W.B."/>
            <person name="Patel V."/>
            <person name="Velikkakam James G."/>
            <person name="Koornneef M."/>
            <person name="Ossowski S."/>
            <person name="Schneeberger K."/>
        </authorList>
    </citation>
    <scope>NUCLEOTIDE SEQUENCE [LARGE SCALE GENOMIC DNA]</scope>
    <source>
        <strain evidence="3">cv. Landsberg erecta</strain>
    </source>
</reference>
<accession>A0A178UHH6</accession>
<feature type="region of interest" description="Disordered" evidence="1">
    <location>
        <begin position="29"/>
        <end position="55"/>
    </location>
</feature>
<protein>
    <submittedName>
        <fullName evidence="2">Uncharacterized protein</fullName>
    </submittedName>
</protein>
<comment type="caution">
    <text evidence="2">The sequence shown here is derived from an EMBL/GenBank/DDBJ whole genome shotgun (WGS) entry which is preliminary data.</text>
</comment>